<keyword evidence="3" id="KW-1185">Reference proteome</keyword>
<comment type="caution">
    <text evidence="2">The sequence shown here is derived from an EMBL/GenBank/DDBJ whole genome shotgun (WGS) entry which is preliminary data.</text>
</comment>
<sequence length="224" mass="23795">MTEPTASPAPPLSATPRTTLGRKKDRAGTDRACLHEVLDAGLICHLGLVLDGHPQVLPTGYGRDGDVLYLHGSSGARSMLAAGEEPEVCVTVTLLDAVVYSRTLNDHSMNYRSAVIYGRPRPVVDPAEKEHALRVLSDHLAPGSWDHARVPNAKELAAVTVLALPLDEASVKARTGPPTDDPAELSSPAWAGLLPLHSRWGTPVPAPDLAADIPVPPHIADRRI</sequence>
<evidence type="ECO:0000256" key="1">
    <source>
        <dbReference type="SAM" id="MobiDB-lite"/>
    </source>
</evidence>
<reference evidence="2 3" key="1">
    <citation type="submission" date="2020-08" db="EMBL/GenBank/DDBJ databases">
        <title>Sequencing the genomes of 1000 actinobacteria strains.</title>
        <authorList>
            <person name="Klenk H.-P."/>
        </authorList>
    </citation>
    <scope>NUCLEOTIDE SEQUENCE [LARGE SCALE GENOMIC DNA]</scope>
    <source>
        <strain evidence="2 3">DSM 45582</strain>
    </source>
</reference>
<dbReference type="PANTHER" id="PTHR34071:SF2">
    <property type="entry name" value="FLAVIN-NUCLEOTIDE-BINDING PROTEIN"/>
    <property type="match status" value="1"/>
</dbReference>
<accession>A0A840NGX3</accession>
<feature type="region of interest" description="Disordered" evidence="1">
    <location>
        <begin position="1"/>
        <end position="26"/>
    </location>
</feature>
<dbReference type="Gene3D" id="2.30.110.10">
    <property type="entry name" value="Electron Transport, Fmn-binding Protein, Chain A"/>
    <property type="match status" value="1"/>
</dbReference>
<evidence type="ECO:0000313" key="3">
    <source>
        <dbReference type="Proteomes" id="UP000580474"/>
    </source>
</evidence>
<dbReference type="InterPro" id="IPR012349">
    <property type="entry name" value="Split_barrel_FMN-bd"/>
</dbReference>
<dbReference type="Pfam" id="PF12900">
    <property type="entry name" value="Pyridox_ox_2"/>
    <property type="match status" value="1"/>
</dbReference>
<dbReference type="RefSeq" id="WP_184478219.1">
    <property type="nucleotide sequence ID" value="NZ_JACHIV010000001.1"/>
</dbReference>
<protein>
    <recommendedName>
        <fullName evidence="4">Nitroimidazol reductase NimA-like FMN-containing flavoprotein (Pyridoxamine 5'-phosphate oxidase superfamily)</fullName>
    </recommendedName>
</protein>
<dbReference type="Proteomes" id="UP000580474">
    <property type="component" value="Unassembled WGS sequence"/>
</dbReference>
<dbReference type="SUPFAM" id="SSF50475">
    <property type="entry name" value="FMN-binding split barrel"/>
    <property type="match status" value="1"/>
</dbReference>
<name>A0A840NGX3_9PSEU</name>
<dbReference type="PANTHER" id="PTHR34071">
    <property type="entry name" value="5-NITROIMIDAZOLE ANTIBIOTICS RESISTANCE PROTEIN, NIMA-FAMILY-RELATED PROTEIN-RELATED"/>
    <property type="match status" value="1"/>
</dbReference>
<organism evidence="2 3">
    <name type="scientific">Saccharopolyspora gloriosae</name>
    <dbReference type="NCBI Taxonomy" id="455344"/>
    <lineage>
        <taxon>Bacteria</taxon>
        <taxon>Bacillati</taxon>
        <taxon>Actinomycetota</taxon>
        <taxon>Actinomycetes</taxon>
        <taxon>Pseudonocardiales</taxon>
        <taxon>Pseudonocardiaceae</taxon>
        <taxon>Saccharopolyspora</taxon>
    </lineage>
</organism>
<gene>
    <name evidence="2" type="ORF">BJ969_001637</name>
</gene>
<dbReference type="InterPro" id="IPR024747">
    <property type="entry name" value="Pyridox_Oxase-rel"/>
</dbReference>
<proteinExistence type="predicted"/>
<dbReference type="AlphaFoldDB" id="A0A840NGX3"/>
<evidence type="ECO:0000313" key="2">
    <source>
        <dbReference type="EMBL" id="MBB5068549.1"/>
    </source>
</evidence>
<evidence type="ECO:0008006" key="4">
    <source>
        <dbReference type="Google" id="ProtNLM"/>
    </source>
</evidence>
<dbReference type="EMBL" id="JACHIV010000001">
    <property type="protein sequence ID" value="MBB5068549.1"/>
    <property type="molecule type" value="Genomic_DNA"/>
</dbReference>